<dbReference type="AlphaFoldDB" id="A0AAQ5ZQC9"/>
<reference evidence="1" key="3">
    <citation type="submission" date="2025-09" db="UniProtKB">
        <authorList>
            <consortium name="Ensembl"/>
        </authorList>
    </citation>
    <scope>IDENTIFICATION</scope>
</reference>
<dbReference type="InterPro" id="IPR036397">
    <property type="entry name" value="RNaseH_sf"/>
</dbReference>
<dbReference type="GeneTree" id="ENSGT00940000176882"/>
<organism evidence="1 2">
    <name type="scientific">Amphiprion ocellaris</name>
    <name type="common">Clown anemonefish</name>
    <dbReference type="NCBI Taxonomy" id="80972"/>
    <lineage>
        <taxon>Eukaryota</taxon>
        <taxon>Metazoa</taxon>
        <taxon>Chordata</taxon>
        <taxon>Craniata</taxon>
        <taxon>Vertebrata</taxon>
        <taxon>Euteleostomi</taxon>
        <taxon>Actinopterygii</taxon>
        <taxon>Neopterygii</taxon>
        <taxon>Teleostei</taxon>
        <taxon>Neoteleostei</taxon>
        <taxon>Acanthomorphata</taxon>
        <taxon>Ovalentaria</taxon>
        <taxon>Pomacentridae</taxon>
        <taxon>Amphiprion</taxon>
    </lineage>
</organism>
<evidence type="ECO:0000313" key="1">
    <source>
        <dbReference type="Ensembl" id="ENSAOCP00000068268.1"/>
    </source>
</evidence>
<protein>
    <recommendedName>
        <fullName evidence="3">Tc1-like transposase DDE domain-containing protein</fullName>
    </recommendedName>
</protein>
<dbReference type="GO" id="GO:0003676">
    <property type="term" value="F:nucleic acid binding"/>
    <property type="evidence" value="ECO:0007669"/>
    <property type="project" value="InterPro"/>
</dbReference>
<name>A0AAQ5ZQC9_AMPOC</name>
<evidence type="ECO:0008006" key="3">
    <source>
        <dbReference type="Google" id="ProtNLM"/>
    </source>
</evidence>
<dbReference type="Ensembl" id="ENSAOCT00000035028.1">
    <property type="protein sequence ID" value="ENSAOCP00000068268.1"/>
    <property type="gene ID" value="ENSAOCG00000032647.1"/>
</dbReference>
<accession>A0AAQ5ZQC9</accession>
<keyword evidence="2" id="KW-1185">Reference proteome</keyword>
<proteinExistence type="predicted"/>
<evidence type="ECO:0000313" key="2">
    <source>
        <dbReference type="Proteomes" id="UP001501940"/>
    </source>
</evidence>
<sequence length="61" mass="6856">MHQPPDEPLVVLVVLQCGLWPALSPDLNPIENLWDQLSCHIEARKSVPQNLNDLSTALQEE</sequence>
<reference evidence="1 2" key="1">
    <citation type="submission" date="2022-01" db="EMBL/GenBank/DDBJ databases">
        <title>A chromosome-scale genome assembly of the false clownfish, Amphiprion ocellaris.</title>
        <authorList>
            <person name="Ryu T."/>
        </authorList>
    </citation>
    <scope>NUCLEOTIDE SEQUENCE [LARGE SCALE GENOMIC DNA]</scope>
</reference>
<reference evidence="1" key="2">
    <citation type="submission" date="2025-08" db="UniProtKB">
        <authorList>
            <consortium name="Ensembl"/>
        </authorList>
    </citation>
    <scope>IDENTIFICATION</scope>
</reference>
<dbReference type="Gene3D" id="3.30.420.10">
    <property type="entry name" value="Ribonuclease H-like superfamily/Ribonuclease H"/>
    <property type="match status" value="1"/>
</dbReference>
<dbReference type="Proteomes" id="UP001501940">
    <property type="component" value="Chromosome 8"/>
</dbReference>